<dbReference type="InterPro" id="IPR003783">
    <property type="entry name" value="Regulatory_RecX"/>
</dbReference>
<dbReference type="Pfam" id="PF02631">
    <property type="entry name" value="RecX_HTH2"/>
    <property type="match status" value="1"/>
</dbReference>
<evidence type="ECO:0000256" key="5">
    <source>
        <dbReference type="HAMAP-Rule" id="MF_01114"/>
    </source>
</evidence>
<dbReference type="EMBL" id="JOKJ01000001">
    <property type="protein sequence ID" value="KEQ11022.1"/>
    <property type="molecule type" value="Genomic_DNA"/>
</dbReference>
<evidence type="ECO:0000256" key="6">
    <source>
        <dbReference type="SAM" id="MobiDB-lite"/>
    </source>
</evidence>
<comment type="function">
    <text evidence="5">Modulates RecA activity.</text>
</comment>
<sequence length="198" mass="21628">MNKDLATGGPGDPEHHAGLDDSAEPTVRMLAWAKNSASYRLSRRMMTEHELATAIRRKARQKFEGMSEAQLAAVANAAIAFGRRVGALDDKSYAEVKVRSLVRAGRSKRVIARKLQEKGVDPPTAAEALEDADDPTAAIAFARKRGFGPYRRAPLDEKRLAREMSAFARNGFSFDLARRVLDMDVDEAEAVAAAQPFG</sequence>
<evidence type="ECO:0000313" key="9">
    <source>
        <dbReference type="Proteomes" id="UP000052167"/>
    </source>
</evidence>
<evidence type="ECO:0000313" key="8">
    <source>
        <dbReference type="EMBL" id="KEQ11022.1"/>
    </source>
</evidence>
<name>A0A922P3A2_9HYPH</name>
<comment type="caution">
    <text evidence="8">The sequence shown here is derived from an EMBL/GenBank/DDBJ whole genome shotgun (WGS) entry which is preliminary data.</text>
</comment>
<reference evidence="8 9" key="1">
    <citation type="submission" date="2014-06" db="EMBL/GenBank/DDBJ databases">
        <title>Rhizobium pelagicum/R2-400B4.</title>
        <authorList>
            <person name="Kimes N.E."/>
            <person name="Lopez-Perez M."/>
        </authorList>
    </citation>
    <scope>NUCLEOTIDE SEQUENCE [LARGE SCALE GENOMIC DNA]</scope>
    <source>
        <strain evidence="8 9">R2-400B4</strain>
    </source>
</reference>
<feature type="region of interest" description="Disordered" evidence="6">
    <location>
        <begin position="1"/>
        <end position="23"/>
    </location>
</feature>
<proteinExistence type="inferred from homology"/>
<dbReference type="Proteomes" id="UP000052167">
    <property type="component" value="Unassembled WGS sequence"/>
</dbReference>
<evidence type="ECO:0000256" key="1">
    <source>
        <dbReference type="ARBA" id="ARBA00004496"/>
    </source>
</evidence>
<evidence type="ECO:0000256" key="3">
    <source>
        <dbReference type="ARBA" id="ARBA00018111"/>
    </source>
</evidence>
<dbReference type="GO" id="GO:0005737">
    <property type="term" value="C:cytoplasm"/>
    <property type="evidence" value="ECO:0007669"/>
    <property type="project" value="UniProtKB-SubCell"/>
</dbReference>
<comment type="similarity">
    <text evidence="2 5">Belongs to the RecX family.</text>
</comment>
<evidence type="ECO:0000256" key="2">
    <source>
        <dbReference type="ARBA" id="ARBA00009695"/>
    </source>
</evidence>
<dbReference type="GO" id="GO:0006282">
    <property type="term" value="P:regulation of DNA repair"/>
    <property type="evidence" value="ECO:0007669"/>
    <property type="project" value="UniProtKB-UniRule"/>
</dbReference>
<gene>
    <name evidence="5" type="primary">recX</name>
    <name evidence="8" type="ORF">GV68_01715</name>
</gene>
<comment type="subcellular location">
    <subcellularLocation>
        <location evidence="1 5">Cytoplasm</location>
    </subcellularLocation>
</comment>
<evidence type="ECO:0000256" key="4">
    <source>
        <dbReference type="ARBA" id="ARBA00022490"/>
    </source>
</evidence>
<feature type="domain" description="RecX second three-helical" evidence="7">
    <location>
        <begin position="89"/>
        <end position="129"/>
    </location>
</feature>
<dbReference type="InterPro" id="IPR036388">
    <property type="entry name" value="WH-like_DNA-bd_sf"/>
</dbReference>
<organism evidence="8 9">
    <name type="scientific">Pseudorhizobium pelagicum</name>
    <dbReference type="NCBI Taxonomy" id="1509405"/>
    <lineage>
        <taxon>Bacteria</taxon>
        <taxon>Pseudomonadati</taxon>
        <taxon>Pseudomonadota</taxon>
        <taxon>Alphaproteobacteria</taxon>
        <taxon>Hyphomicrobiales</taxon>
        <taxon>Rhizobiaceae</taxon>
        <taxon>Rhizobium/Agrobacterium group</taxon>
        <taxon>Pseudorhizobium</taxon>
    </lineage>
</organism>
<protein>
    <recommendedName>
        <fullName evidence="3 5">Regulatory protein RecX</fullName>
    </recommendedName>
</protein>
<dbReference type="Gene3D" id="1.10.10.10">
    <property type="entry name" value="Winged helix-like DNA-binding domain superfamily/Winged helix DNA-binding domain"/>
    <property type="match status" value="1"/>
</dbReference>
<dbReference type="HAMAP" id="MF_01114">
    <property type="entry name" value="RecX"/>
    <property type="match status" value="1"/>
</dbReference>
<accession>A0A922P3A2</accession>
<dbReference type="InterPro" id="IPR053924">
    <property type="entry name" value="RecX_HTH_2nd"/>
</dbReference>
<dbReference type="OrthoDB" id="8277672at2"/>
<dbReference type="AlphaFoldDB" id="A0A922P3A2"/>
<keyword evidence="4 5" id="KW-0963">Cytoplasm</keyword>
<keyword evidence="9" id="KW-1185">Reference proteome</keyword>
<evidence type="ECO:0000259" key="7">
    <source>
        <dbReference type="Pfam" id="PF02631"/>
    </source>
</evidence>